<dbReference type="GO" id="GO:0008107">
    <property type="term" value="F:galactoside 2-alpha-L-fucosyltransferase activity"/>
    <property type="evidence" value="ECO:0007669"/>
    <property type="project" value="InterPro"/>
</dbReference>
<evidence type="ECO:0000256" key="1">
    <source>
        <dbReference type="ARBA" id="ARBA00022676"/>
    </source>
</evidence>
<evidence type="ECO:0000313" key="5">
    <source>
        <dbReference type="Proteomes" id="UP000324585"/>
    </source>
</evidence>
<dbReference type="Proteomes" id="UP000324585">
    <property type="component" value="Unassembled WGS sequence"/>
</dbReference>
<evidence type="ECO:0000313" key="4">
    <source>
        <dbReference type="EMBL" id="KAA8495022.1"/>
    </source>
</evidence>
<evidence type="ECO:0000256" key="3">
    <source>
        <dbReference type="SAM" id="MobiDB-lite"/>
    </source>
</evidence>
<feature type="region of interest" description="Disordered" evidence="3">
    <location>
        <begin position="107"/>
        <end position="132"/>
    </location>
</feature>
<keyword evidence="2" id="KW-0808">Transferase</keyword>
<accession>A0A5J4YW37</accession>
<dbReference type="Pfam" id="PF01531">
    <property type="entry name" value="Glyco_transf_11"/>
    <property type="match status" value="1"/>
</dbReference>
<dbReference type="CDD" id="cd11301">
    <property type="entry name" value="Fut1_Fut2_like"/>
    <property type="match status" value="1"/>
</dbReference>
<reference evidence="5" key="1">
    <citation type="journal article" date="2019" name="Nat. Commun.">
        <title>Expansion of phycobilisome linker gene families in mesophilic red algae.</title>
        <authorList>
            <person name="Lee J."/>
            <person name="Kim D."/>
            <person name="Bhattacharya D."/>
            <person name="Yoon H.S."/>
        </authorList>
    </citation>
    <scope>NUCLEOTIDE SEQUENCE [LARGE SCALE GENOMIC DNA]</scope>
    <source>
        <strain evidence="5">CCMP 1328</strain>
    </source>
</reference>
<sequence length="602" mass="66050">MKRVMSGVAFCEQFSSTSGPAAKRQKAAGKAPGKPGAPAMPAQEDYLRMIDMVFENAGLEDGATDFEVEQRLGEAGLRTVLMFYELATASGKKQPLSHSALTATSKMELSSSESEAACVPDSEDSSSSGDAAMNEFMVPGTLASFKVGKKSSKQTRRVSARLSQAAVVPVLSSAESSEVAVLPPRPPSAEAKGASKKYKAETEIALSRIFQLGSVADVEQPDIEPYAPYDGPNVLTMTGFGELGRWGNQILQYAFLRCAAEKSGAQIQVPYWVGTDLFELDNSRVVRRLPSVIEDRTRKANSTFTDEFMEYIQASNAGQNVEEVFDDVLDTSKPDVQLANVDVWGWFQWHSSVYAPHKQLIMDTFTPAADVREHFDQIISSGLRTAKSGKTTLVGLHLRLGDYKNISASSFGYCAPTSWYLEWLAEIWPTLENPVLFVASDEVDTVLRDFAAYNPITSEMLNAKLPESRASLGAGFFPDWYILSQCDVLAISNSSFSFTACMLNRQPGARFFRAHYSDFIVEFDPWNADPIVHRPEETNALRRIGSTLSILYNTQGAKGVVKNVLDELPVQGIRSIVMKAVLRARALRAIEDQRASARTVRA</sequence>
<feature type="region of interest" description="Disordered" evidence="3">
    <location>
        <begin position="19"/>
        <end position="41"/>
    </location>
</feature>
<dbReference type="OMA" id="NVDVWGW"/>
<dbReference type="PANTHER" id="PTHR11927:SF9">
    <property type="entry name" value="L-FUCOSYLTRANSFERASE"/>
    <property type="match status" value="1"/>
</dbReference>
<dbReference type="Gene3D" id="3.40.50.11350">
    <property type="match status" value="1"/>
</dbReference>
<proteinExistence type="predicted"/>
<comment type="caution">
    <text evidence="4">The sequence shown here is derived from an EMBL/GenBank/DDBJ whole genome shotgun (WGS) entry which is preliminary data.</text>
</comment>
<dbReference type="InterPro" id="IPR002516">
    <property type="entry name" value="Glyco_trans_11"/>
</dbReference>
<dbReference type="PANTHER" id="PTHR11927">
    <property type="entry name" value="GALACTOSIDE 2-L-FUCOSYLTRANSFERASE"/>
    <property type="match status" value="1"/>
</dbReference>
<dbReference type="GO" id="GO:0005975">
    <property type="term" value="P:carbohydrate metabolic process"/>
    <property type="evidence" value="ECO:0007669"/>
    <property type="project" value="InterPro"/>
</dbReference>
<dbReference type="OrthoDB" id="3226at2759"/>
<keyword evidence="5" id="KW-1185">Reference proteome</keyword>
<dbReference type="AlphaFoldDB" id="A0A5J4YW37"/>
<keyword evidence="1" id="KW-0328">Glycosyltransferase</keyword>
<evidence type="ECO:0008006" key="6">
    <source>
        <dbReference type="Google" id="ProtNLM"/>
    </source>
</evidence>
<organism evidence="4 5">
    <name type="scientific">Porphyridium purpureum</name>
    <name type="common">Red alga</name>
    <name type="synonym">Porphyridium cruentum</name>
    <dbReference type="NCBI Taxonomy" id="35688"/>
    <lineage>
        <taxon>Eukaryota</taxon>
        <taxon>Rhodophyta</taxon>
        <taxon>Bangiophyceae</taxon>
        <taxon>Porphyridiales</taxon>
        <taxon>Porphyridiaceae</taxon>
        <taxon>Porphyridium</taxon>
    </lineage>
</organism>
<gene>
    <name evidence="4" type="ORF">FVE85_3263</name>
</gene>
<feature type="compositionally biased region" description="Low complexity" evidence="3">
    <location>
        <begin position="28"/>
        <end position="41"/>
    </location>
</feature>
<protein>
    <recommendedName>
        <fullName evidence="6">Fucosyltransferase</fullName>
    </recommendedName>
</protein>
<name>A0A5J4YW37_PORPP</name>
<evidence type="ECO:0000256" key="2">
    <source>
        <dbReference type="ARBA" id="ARBA00022679"/>
    </source>
</evidence>
<dbReference type="EMBL" id="VRMN01000004">
    <property type="protein sequence ID" value="KAA8495022.1"/>
    <property type="molecule type" value="Genomic_DNA"/>
</dbReference>
<dbReference type="GO" id="GO:0016020">
    <property type="term" value="C:membrane"/>
    <property type="evidence" value="ECO:0007669"/>
    <property type="project" value="InterPro"/>
</dbReference>